<evidence type="ECO:0000259" key="1">
    <source>
        <dbReference type="Pfam" id="PF13460"/>
    </source>
</evidence>
<dbReference type="RefSeq" id="WP_344470134.1">
    <property type="nucleotide sequence ID" value="NZ_BAAAQX010000001.1"/>
</dbReference>
<evidence type="ECO:0000313" key="3">
    <source>
        <dbReference type="Proteomes" id="UP001499843"/>
    </source>
</evidence>
<accession>A0ABP5NWQ7</accession>
<dbReference type="Gene3D" id="3.40.50.720">
    <property type="entry name" value="NAD(P)-binding Rossmann-like Domain"/>
    <property type="match status" value="1"/>
</dbReference>
<feature type="domain" description="NAD(P)-binding" evidence="1">
    <location>
        <begin position="7"/>
        <end position="90"/>
    </location>
</feature>
<keyword evidence="3" id="KW-1185">Reference proteome</keyword>
<dbReference type="EMBL" id="BAAAQX010000001">
    <property type="protein sequence ID" value="GAA2203995.1"/>
    <property type="molecule type" value="Genomic_DNA"/>
</dbReference>
<evidence type="ECO:0000313" key="2">
    <source>
        <dbReference type="EMBL" id="GAA2203995.1"/>
    </source>
</evidence>
<protein>
    <submittedName>
        <fullName evidence="2">SDR family oxidoreductase</fullName>
    </submittedName>
</protein>
<dbReference type="InterPro" id="IPR051783">
    <property type="entry name" value="NAD(P)-dependent_oxidoreduct"/>
</dbReference>
<proteinExistence type="predicted"/>
<name>A0ABP5NWQ7_9ACTN</name>
<reference evidence="3" key="1">
    <citation type="journal article" date="2019" name="Int. J. Syst. Evol. Microbiol.">
        <title>The Global Catalogue of Microorganisms (GCM) 10K type strain sequencing project: providing services to taxonomists for standard genome sequencing and annotation.</title>
        <authorList>
            <consortium name="The Broad Institute Genomics Platform"/>
            <consortium name="The Broad Institute Genome Sequencing Center for Infectious Disease"/>
            <person name="Wu L."/>
            <person name="Ma J."/>
        </authorList>
    </citation>
    <scope>NUCLEOTIDE SEQUENCE [LARGE SCALE GENOMIC DNA]</scope>
    <source>
        <strain evidence="3">JCM 16114</strain>
    </source>
</reference>
<dbReference type="InterPro" id="IPR016040">
    <property type="entry name" value="NAD(P)-bd_dom"/>
</dbReference>
<organism evidence="2 3">
    <name type="scientific">Nonomuraea monospora</name>
    <dbReference type="NCBI Taxonomy" id="568818"/>
    <lineage>
        <taxon>Bacteria</taxon>
        <taxon>Bacillati</taxon>
        <taxon>Actinomycetota</taxon>
        <taxon>Actinomycetes</taxon>
        <taxon>Streptosporangiales</taxon>
        <taxon>Streptosporangiaceae</taxon>
        <taxon>Nonomuraea</taxon>
    </lineage>
</organism>
<dbReference type="PANTHER" id="PTHR48079">
    <property type="entry name" value="PROTEIN YEEZ"/>
    <property type="match status" value="1"/>
</dbReference>
<comment type="caution">
    <text evidence="2">The sequence shown here is derived from an EMBL/GenBank/DDBJ whole genome shotgun (WGS) entry which is preliminary data.</text>
</comment>
<sequence length="295" mass="30449">MRVFVTGASGHLGSAVVPELLEAGHHVTGLARSDASAAVIKELGADVRRGDFTDLDGLREAAAEADAVIHLAFNHDTLAAGGFADAAATDHTVVRALGDALAGTGKALVGVGFKPTGIEAVDATINANPRSATARMLAELANEGVRSVLVGVPPVVHSVRDRHGFVPTLIGIARSTGVSGYLGDGSNLWPAAHALDVGRLYRLALEKAPAGAQVHAATEEGVPVREIAEAIARHLGVPAVSIPAQRAEEHFGFFATFAGMNLTMPNAGTRRLLGWDPVHPGLLADLEEGHYFTTG</sequence>
<dbReference type="Pfam" id="PF13460">
    <property type="entry name" value="NAD_binding_10"/>
    <property type="match status" value="1"/>
</dbReference>
<gene>
    <name evidence="2" type="ORF">GCM10009850_001250</name>
</gene>
<dbReference type="CDD" id="cd05262">
    <property type="entry name" value="SDR_a7"/>
    <property type="match status" value="1"/>
</dbReference>
<dbReference type="PANTHER" id="PTHR48079:SF6">
    <property type="entry name" value="NAD(P)-BINDING DOMAIN-CONTAINING PROTEIN-RELATED"/>
    <property type="match status" value="1"/>
</dbReference>
<dbReference type="InterPro" id="IPR036291">
    <property type="entry name" value="NAD(P)-bd_dom_sf"/>
</dbReference>
<dbReference type="Proteomes" id="UP001499843">
    <property type="component" value="Unassembled WGS sequence"/>
</dbReference>
<dbReference type="SUPFAM" id="SSF51735">
    <property type="entry name" value="NAD(P)-binding Rossmann-fold domains"/>
    <property type="match status" value="1"/>
</dbReference>